<comment type="subcellular location">
    <subcellularLocation>
        <location evidence="10">Cytoplasm</location>
    </subcellularLocation>
</comment>
<dbReference type="UniPathway" id="UPA00059">
    <property type="reaction ID" value="UER00104"/>
</dbReference>
<dbReference type="InterPro" id="IPR015797">
    <property type="entry name" value="NUDIX_hydrolase-like_dom_sf"/>
</dbReference>
<comment type="function">
    <text evidence="10">Catalyzes the 1,3-allylic rearrangement of the homoallylic substrate isopentenyl (IPP) to its highly electrophilic allylic isomer, dimethylallyl diphosphate (DMAPP).</text>
</comment>
<dbReference type="InterPro" id="IPR000086">
    <property type="entry name" value="NUDIX_hydrolase_dom"/>
</dbReference>
<feature type="active site" evidence="10 11">
    <location>
        <position position="117"/>
    </location>
</feature>
<proteinExistence type="inferred from homology"/>
<evidence type="ECO:0000256" key="9">
    <source>
        <dbReference type="ARBA" id="ARBA00023235"/>
    </source>
</evidence>
<reference evidence="13 14" key="1">
    <citation type="submission" date="2020-07" db="EMBL/GenBank/DDBJ databases">
        <title>Genome of Haloechinothrix sp.</title>
        <authorList>
            <person name="Tang S.-K."/>
            <person name="Yang L."/>
            <person name="Zhu W.-Y."/>
        </authorList>
    </citation>
    <scope>NUCLEOTIDE SEQUENCE [LARGE SCALE GENOMIC DNA]</scope>
    <source>
        <strain evidence="13 14">YIM 98757</strain>
    </source>
</reference>
<evidence type="ECO:0000256" key="10">
    <source>
        <dbReference type="HAMAP-Rule" id="MF_00202"/>
    </source>
</evidence>
<keyword evidence="5 10" id="KW-0479">Metal-binding</keyword>
<dbReference type="EMBL" id="JACCKD010000001">
    <property type="protein sequence ID" value="MBA0124386.1"/>
    <property type="molecule type" value="Genomic_DNA"/>
</dbReference>
<comment type="caution">
    <text evidence="13">The sequence shown here is derived from an EMBL/GenBank/DDBJ whole genome shotgun (WGS) entry which is preliminary data.</text>
</comment>
<dbReference type="GO" id="GO:0004452">
    <property type="term" value="F:isopentenyl-diphosphate delta-isomerase activity"/>
    <property type="evidence" value="ECO:0007669"/>
    <property type="project" value="UniProtKB-UniRule"/>
</dbReference>
<dbReference type="InterPro" id="IPR011876">
    <property type="entry name" value="IsopentenylPP_isomerase_typ1"/>
</dbReference>
<feature type="binding site" evidence="10">
    <location>
        <position position="33"/>
    </location>
    <ligand>
        <name>Mn(2+)</name>
        <dbReference type="ChEBI" id="CHEBI:29035"/>
    </ligand>
</feature>
<accession>A0A837ZUU8</accession>
<dbReference type="PANTHER" id="PTHR10885:SF0">
    <property type="entry name" value="ISOPENTENYL-DIPHOSPHATE DELTA-ISOMERASE"/>
    <property type="match status" value="1"/>
</dbReference>
<dbReference type="PIRSF" id="PIRSF018427">
    <property type="entry name" value="Isopntndiph_ism"/>
    <property type="match status" value="1"/>
</dbReference>
<dbReference type="NCBIfam" id="NF002995">
    <property type="entry name" value="PRK03759.1"/>
    <property type="match status" value="1"/>
</dbReference>
<keyword evidence="6 10" id="KW-0460">Magnesium</keyword>
<dbReference type="Gene3D" id="3.90.79.10">
    <property type="entry name" value="Nucleoside Triphosphate Pyrophosphohydrolase"/>
    <property type="match status" value="1"/>
</dbReference>
<evidence type="ECO:0000256" key="4">
    <source>
        <dbReference type="ARBA" id="ARBA00022490"/>
    </source>
</evidence>
<evidence type="ECO:0000256" key="8">
    <source>
        <dbReference type="ARBA" id="ARBA00023229"/>
    </source>
</evidence>
<feature type="binding site" evidence="10">
    <location>
        <position position="115"/>
    </location>
    <ligand>
        <name>Mn(2+)</name>
        <dbReference type="ChEBI" id="CHEBI:29035"/>
    </ligand>
</feature>
<sequence>MPEEERVVLLDEQGNRAGTADKAEVHSTDTPLHLAFSCYVFDTRGRFLLTRRADDKLTWPGVWTNSCCGHPEPGESLGDAVTRRLWQELGLTIEPPELILPGFRYRAVMASGLVENEICPVFRARTGAVPAPDPAEVAEVAWVDWTSLVSDVLGGRQDVSPWCRLQVDELTGLGLHPHRWPLGSERDLPPAALR</sequence>
<name>A0A837ZUU8_9PSEU</name>
<comment type="cofactor">
    <cofactor evidence="10">
        <name>Mn(2+)</name>
        <dbReference type="ChEBI" id="CHEBI:29035"/>
    </cofactor>
    <text evidence="10">Binds 1 Mn(2+) ion per subunit.</text>
</comment>
<feature type="binding site" evidence="10">
    <location>
        <position position="117"/>
    </location>
    <ligand>
        <name>Mn(2+)</name>
        <dbReference type="ChEBI" id="CHEBI:29035"/>
    </ligand>
</feature>
<dbReference type="PANTHER" id="PTHR10885">
    <property type="entry name" value="ISOPENTENYL-DIPHOSPHATE DELTA-ISOMERASE"/>
    <property type="match status" value="1"/>
</dbReference>
<comment type="pathway">
    <text evidence="1 10">Isoprenoid biosynthesis; dimethylallyl diphosphate biosynthesis; dimethylallyl diphosphate from isopentenyl diphosphate: step 1/1.</text>
</comment>
<dbReference type="CDD" id="cd02885">
    <property type="entry name" value="NUDIX_IPP_Isomerase"/>
    <property type="match status" value="1"/>
</dbReference>
<dbReference type="InterPro" id="IPR056375">
    <property type="entry name" value="Idi_bact"/>
</dbReference>
<evidence type="ECO:0000313" key="14">
    <source>
        <dbReference type="Proteomes" id="UP000582974"/>
    </source>
</evidence>
<comment type="catalytic activity">
    <reaction evidence="10">
        <text>isopentenyl diphosphate = dimethylallyl diphosphate</text>
        <dbReference type="Rhea" id="RHEA:23284"/>
        <dbReference type="ChEBI" id="CHEBI:57623"/>
        <dbReference type="ChEBI" id="CHEBI:128769"/>
        <dbReference type="EC" id="5.3.3.2"/>
    </reaction>
</comment>
<comment type="similarity">
    <text evidence="2 10">Belongs to the IPP isomerase type 1 family.</text>
</comment>
<dbReference type="GO" id="GO:0008299">
    <property type="term" value="P:isoprenoid biosynthetic process"/>
    <property type="evidence" value="ECO:0007669"/>
    <property type="project" value="UniProtKB-UniRule"/>
</dbReference>
<keyword evidence="7 10" id="KW-0464">Manganese</keyword>
<keyword evidence="14" id="KW-1185">Reference proteome</keyword>
<keyword evidence="8 10" id="KW-0414">Isoprene biosynthesis</keyword>
<evidence type="ECO:0000259" key="12">
    <source>
        <dbReference type="PROSITE" id="PS51462"/>
    </source>
</evidence>
<evidence type="ECO:0000256" key="1">
    <source>
        <dbReference type="ARBA" id="ARBA00004826"/>
    </source>
</evidence>
<dbReference type="SUPFAM" id="SSF55811">
    <property type="entry name" value="Nudix"/>
    <property type="match status" value="1"/>
</dbReference>
<dbReference type="HAMAP" id="MF_00202">
    <property type="entry name" value="Idi"/>
    <property type="match status" value="1"/>
</dbReference>
<evidence type="ECO:0000313" key="13">
    <source>
        <dbReference type="EMBL" id="MBA0124386.1"/>
    </source>
</evidence>
<evidence type="ECO:0000256" key="11">
    <source>
        <dbReference type="PIRSR" id="PIRSR018427-1"/>
    </source>
</evidence>
<dbReference type="GO" id="GO:0050992">
    <property type="term" value="P:dimethylallyl diphosphate biosynthetic process"/>
    <property type="evidence" value="ECO:0007669"/>
    <property type="project" value="UniProtKB-UniRule"/>
</dbReference>
<evidence type="ECO:0000256" key="5">
    <source>
        <dbReference type="ARBA" id="ARBA00022723"/>
    </source>
</evidence>
<organism evidence="13 14">
    <name type="scientific">Haloechinothrix aidingensis</name>
    <dbReference type="NCBI Taxonomy" id="2752311"/>
    <lineage>
        <taxon>Bacteria</taxon>
        <taxon>Bacillati</taxon>
        <taxon>Actinomycetota</taxon>
        <taxon>Actinomycetes</taxon>
        <taxon>Pseudonocardiales</taxon>
        <taxon>Pseudonocardiaceae</taxon>
        <taxon>Haloechinothrix</taxon>
    </lineage>
</organism>
<feature type="domain" description="Nudix hydrolase" evidence="12">
    <location>
        <begin position="31"/>
        <end position="165"/>
    </location>
</feature>
<comment type="cofactor">
    <cofactor evidence="10">
        <name>Mg(2+)</name>
        <dbReference type="ChEBI" id="CHEBI:18420"/>
    </cofactor>
    <text evidence="10">Binds 1 Mg(2+) ion per subunit. The magnesium ion binds only when substrate is bound.</text>
</comment>
<feature type="active site" evidence="10 11">
    <location>
        <position position="68"/>
    </location>
</feature>
<dbReference type="RefSeq" id="WP_180891258.1">
    <property type="nucleotide sequence ID" value="NZ_JACCKD010000001.1"/>
</dbReference>
<dbReference type="EC" id="5.3.3.2" evidence="3 10"/>
<evidence type="ECO:0000256" key="7">
    <source>
        <dbReference type="ARBA" id="ARBA00023211"/>
    </source>
</evidence>
<keyword evidence="4 10" id="KW-0963">Cytoplasm</keyword>
<feature type="binding site" evidence="10">
    <location>
        <position position="26"/>
    </location>
    <ligand>
        <name>Mn(2+)</name>
        <dbReference type="ChEBI" id="CHEBI:29035"/>
    </ligand>
</feature>
<dbReference type="AlphaFoldDB" id="A0A837ZUU8"/>
<protein>
    <recommendedName>
        <fullName evidence="3 10">Isopentenyl-diphosphate Delta-isomerase</fullName>
        <shortName evidence="10">IPP isomerase</shortName>
        <ecNumber evidence="3 10">5.3.3.2</ecNumber>
    </recommendedName>
    <alternativeName>
        <fullName evidence="10">IPP:DMAPP isomerase</fullName>
    </alternativeName>
    <alternativeName>
        <fullName evidence="10">Isopentenyl pyrophosphate isomerase</fullName>
    </alternativeName>
</protein>
<dbReference type="GO" id="GO:0005737">
    <property type="term" value="C:cytoplasm"/>
    <property type="evidence" value="ECO:0007669"/>
    <property type="project" value="UniProtKB-SubCell"/>
</dbReference>
<dbReference type="FunFam" id="3.90.79.10:FF:000009">
    <property type="entry name" value="Isopentenyl-diphosphate Delta-isomerase"/>
    <property type="match status" value="1"/>
</dbReference>
<dbReference type="Proteomes" id="UP000582974">
    <property type="component" value="Unassembled WGS sequence"/>
</dbReference>
<dbReference type="NCBIfam" id="TIGR02150">
    <property type="entry name" value="IPP_isom_1"/>
    <property type="match status" value="1"/>
</dbReference>
<evidence type="ECO:0000256" key="2">
    <source>
        <dbReference type="ARBA" id="ARBA00007579"/>
    </source>
</evidence>
<dbReference type="PROSITE" id="PS51462">
    <property type="entry name" value="NUDIX"/>
    <property type="match status" value="1"/>
</dbReference>
<keyword evidence="9 10" id="KW-0413">Isomerase</keyword>
<dbReference type="Pfam" id="PF00293">
    <property type="entry name" value="NUDIX"/>
    <property type="match status" value="1"/>
</dbReference>
<feature type="binding site" evidence="10">
    <location>
        <position position="70"/>
    </location>
    <ligand>
        <name>Mn(2+)</name>
        <dbReference type="ChEBI" id="CHEBI:29035"/>
    </ligand>
</feature>
<evidence type="ECO:0000256" key="3">
    <source>
        <dbReference type="ARBA" id="ARBA00012057"/>
    </source>
</evidence>
<dbReference type="GO" id="GO:0046872">
    <property type="term" value="F:metal ion binding"/>
    <property type="evidence" value="ECO:0007669"/>
    <property type="project" value="UniProtKB-KW"/>
</dbReference>
<evidence type="ECO:0000256" key="6">
    <source>
        <dbReference type="ARBA" id="ARBA00022842"/>
    </source>
</evidence>
<gene>
    <name evidence="10 13" type="primary">idi</name>
    <name evidence="13" type="ORF">H0B56_02390</name>
</gene>
<feature type="binding site" evidence="10">
    <location>
        <position position="88"/>
    </location>
    <ligand>
        <name>Mg(2+)</name>
        <dbReference type="ChEBI" id="CHEBI:18420"/>
    </ligand>
</feature>